<proteinExistence type="predicted"/>
<dbReference type="Proteomes" id="UP001145114">
    <property type="component" value="Unassembled WGS sequence"/>
</dbReference>
<name>A0ACC1HGV2_9FUNG</name>
<gene>
    <name evidence="1" type="ORF">EV182_000562</name>
</gene>
<evidence type="ECO:0000313" key="2">
    <source>
        <dbReference type="Proteomes" id="UP001145114"/>
    </source>
</evidence>
<organism evidence="1 2">
    <name type="scientific">Spiromyces aspiralis</name>
    <dbReference type="NCBI Taxonomy" id="68401"/>
    <lineage>
        <taxon>Eukaryota</taxon>
        <taxon>Fungi</taxon>
        <taxon>Fungi incertae sedis</taxon>
        <taxon>Zoopagomycota</taxon>
        <taxon>Kickxellomycotina</taxon>
        <taxon>Kickxellomycetes</taxon>
        <taxon>Kickxellales</taxon>
        <taxon>Kickxellaceae</taxon>
        <taxon>Spiromyces</taxon>
    </lineage>
</organism>
<dbReference type="EMBL" id="JAMZIH010005171">
    <property type="protein sequence ID" value="KAJ1675794.1"/>
    <property type="molecule type" value="Genomic_DNA"/>
</dbReference>
<evidence type="ECO:0000313" key="1">
    <source>
        <dbReference type="EMBL" id="KAJ1675794.1"/>
    </source>
</evidence>
<reference evidence="1" key="1">
    <citation type="submission" date="2022-06" db="EMBL/GenBank/DDBJ databases">
        <title>Phylogenomic reconstructions and comparative analyses of Kickxellomycotina fungi.</title>
        <authorList>
            <person name="Reynolds N.K."/>
            <person name="Stajich J.E."/>
            <person name="Barry K."/>
            <person name="Grigoriev I.V."/>
            <person name="Crous P."/>
            <person name="Smith M.E."/>
        </authorList>
    </citation>
    <scope>NUCLEOTIDE SEQUENCE</scope>
    <source>
        <strain evidence="1">RSA 2271</strain>
    </source>
</reference>
<accession>A0ACC1HGV2</accession>
<comment type="caution">
    <text evidence="1">The sequence shown here is derived from an EMBL/GenBank/DDBJ whole genome shotgun (WGS) entry which is preliminary data.</text>
</comment>
<keyword evidence="2" id="KW-1185">Reference proteome</keyword>
<protein>
    <submittedName>
        <fullName evidence="1">Uncharacterized protein</fullName>
    </submittedName>
</protein>
<sequence length="767" mass="86477">MVFGDESGTIYRYEDDFAQGGGQSNSRDRGYRRDQFGRDRRTSRSPSDSYRQRNRSRSPKMRAAAPEDDRYIPNYDREGYHPGARRRAASSQGRSYVGRSRPPTRGGDMDNPFNDGGDMAGPGGTRVNRMGVCDPKSINHVVSFHQFCEWVKSEEGARRYTKDELHERYEEYRRETLNRIFSEFYAAHKDDDWFIERYDPDKQEERRQEINSRKLPQLEAFLKDLRSGELDGISMDAPPDLPSDRDMHFKTSNRDPFDIPETADGDGDDEDTNTLFIRTVPPSVPRTAIEDECKKLEGFQYMTLSIPNAARNFHRYGWVKFKPGSDLDKALEALNTLRIDEFQFHFSKHRANSSAVYRLTPDVANTPDQLRHDLQLLKDAVKTLDKATDDERFDVLPEIEKRMEIIRTERGITSKPEASEPSMGEDTAGSPPPASAESPKEGAENGKPEREGENNSSDDSLDMVKKELDLCLEYCRRVHFYCYYCCKVMDSAEDFARQCAKSHYRRRLNSASSARTPSSHGWCKNVEQKNETIIYPPDIMEMYKYGGKSLKDETDRLMTGQINRLEEGRFRCVLCKKLFRGDEFVRKHIRNKHPELIPSELNKDIEFFNRFVLEAPQFVPLGANQAANVSGQGAGAMMGGGGGQRNMMMPQAMVMGPGGAIGSNAAMTFVPQSGMYGGFPMMNMMAGQNQMRMSNGMTFPVMYPFMPQPMAGGMIAGNPAAGGSFVGGNVGNDRGINGTSVSGGDSRNVRSYVDLDAPAESEPDYGF</sequence>